<dbReference type="AlphaFoldDB" id="M5TSD5"/>
<organism evidence="1 2">
    <name type="scientific">Rhodopirellula sallentina SM41</name>
    <dbReference type="NCBI Taxonomy" id="1263870"/>
    <lineage>
        <taxon>Bacteria</taxon>
        <taxon>Pseudomonadati</taxon>
        <taxon>Planctomycetota</taxon>
        <taxon>Planctomycetia</taxon>
        <taxon>Pirellulales</taxon>
        <taxon>Pirellulaceae</taxon>
        <taxon>Rhodopirellula</taxon>
    </lineage>
</organism>
<sequence>MGLDWGRLHRADLERVDLGLVKLDGGMLVLSGHATEFVGRLYLF</sequence>
<protein>
    <submittedName>
        <fullName evidence="1">Uncharacterized protein</fullName>
    </submittedName>
</protein>
<dbReference type="Proteomes" id="UP000011885">
    <property type="component" value="Unassembled WGS sequence"/>
</dbReference>
<name>M5TSD5_9BACT</name>
<evidence type="ECO:0000313" key="1">
    <source>
        <dbReference type="EMBL" id="EMI51964.1"/>
    </source>
</evidence>
<accession>M5TSD5</accession>
<keyword evidence="2" id="KW-1185">Reference proteome</keyword>
<dbReference type="PATRIC" id="fig|1263870.3.peg.7001"/>
<gene>
    <name evidence="1" type="ORF">RSSM_06597</name>
</gene>
<dbReference type="EMBL" id="ANOH01000462">
    <property type="protein sequence ID" value="EMI51964.1"/>
    <property type="molecule type" value="Genomic_DNA"/>
</dbReference>
<evidence type="ECO:0000313" key="2">
    <source>
        <dbReference type="Proteomes" id="UP000011885"/>
    </source>
</evidence>
<proteinExistence type="predicted"/>
<reference evidence="1 2" key="1">
    <citation type="journal article" date="2013" name="Mar. Genomics">
        <title>Expression of sulfatases in Rhodopirellula baltica and the diversity of sulfatases in the genus Rhodopirellula.</title>
        <authorList>
            <person name="Wegner C.E."/>
            <person name="Richter-Heitmann T."/>
            <person name="Klindworth A."/>
            <person name="Klockow C."/>
            <person name="Richter M."/>
            <person name="Achstetter T."/>
            <person name="Glockner F.O."/>
            <person name="Harder J."/>
        </authorList>
    </citation>
    <scope>NUCLEOTIDE SEQUENCE [LARGE SCALE GENOMIC DNA]</scope>
    <source>
        <strain evidence="1 2">SM41</strain>
    </source>
</reference>
<comment type="caution">
    <text evidence="1">The sequence shown here is derived from an EMBL/GenBank/DDBJ whole genome shotgun (WGS) entry which is preliminary data.</text>
</comment>